<dbReference type="EMBL" id="LOPV01000210">
    <property type="protein sequence ID" value="KTG26899.1"/>
    <property type="molecule type" value="Genomic_DNA"/>
</dbReference>
<accession>A0A0W1SKX5</accession>
<comment type="caution">
    <text evidence="3">The sequence shown here is derived from an EMBL/GenBank/DDBJ whole genome shotgun (WGS) entry which is preliminary data.</text>
</comment>
<evidence type="ECO:0000313" key="4">
    <source>
        <dbReference type="Proteomes" id="UP000053157"/>
    </source>
</evidence>
<dbReference type="InterPro" id="IPR011674">
    <property type="entry name" value="DUF1616"/>
</dbReference>
<protein>
    <recommendedName>
        <fullName evidence="2">DUF1616 domain-containing protein</fullName>
    </recommendedName>
</protein>
<evidence type="ECO:0000259" key="2">
    <source>
        <dbReference type="Pfam" id="PF07760"/>
    </source>
</evidence>
<dbReference type="AlphaFoldDB" id="A0A0W1SKX5"/>
<organism evidence="3 4">
    <name type="scientific">Haloferax profundi</name>
    <dbReference type="NCBI Taxonomy" id="1544718"/>
    <lineage>
        <taxon>Archaea</taxon>
        <taxon>Methanobacteriati</taxon>
        <taxon>Methanobacteriota</taxon>
        <taxon>Stenosarchaea group</taxon>
        <taxon>Halobacteria</taxon>
        <taxon>Halobacteriales</taxon>
        <taxon>Haloferacaceae</taxon>
        <taxon>Haloferax</taxon>
    </lineage>
</organism>
<feature type="transmembrane region" description="Helical" evidence="1">
    <location>
        <begin position="12"/>
        <end position="29"/>
    </location>
</feature>
<dbReference type="Proteomes" id="UP000053157">
    <property type="component" value="Unassembled WGS sequence"/>
</dbReference>
<evidence type="ECO:0000313" key="3">
    <source>
        <dbReference type="EMBL" id="KTG26899.1"/>
    </source>
</evidence>
<feature type="transmembrane region" description="Helical" evidence="1">
    <location>
        <begin position="113"/>
        <end position="132"/>
    </location>
</feature>
<feature type="domain" description="DUF1616" evidence="2">
    <location>
        <begin position="14"/>
        <end position="321"/>
    </location>
</feature>
<keyword evidence="4" id="KW-1185">Reference proteome</keyword>
<feature type="transmembrane region" description="Helical" evidence="1">
    <location>
        <begin position="168"/>
        <end position="187"/>
    </location>
</feature>
<feature type="transmembrane region" description="Helical" evidence="1">
    <location>
        <begin position="86"/>
        <end position="107"/>
    </location>
</feature>
<keyword evidence="1" id="KW-0812">Transmembrane</keyword>
<reference evidence="3 4" key="1">
    <citation type="submission" date="2015-12" db="EMBL/GenBank/DDBJ databases">
        <title>Haloferax profundi sp. nov. isolated from the Discovery deep brine-seawater interface in the Red Sea.</title>
        <authorList>
            <person name="Zhang G."/>
            <person name="Stingl U."/>
            <person name="Rashid M."/>
        </authorList>
    </citation>
    <scope>NUCLEOTIDE SEQUENCE [LARGE SCALE GENOMIC DNA]</scope>
    <source>
        <strain evidence="3 4">SB29</strain>
    </source>
</reference>
<evidence type="ECO:0000256" key="1">
    <source>
        <dbReference type="SAM" id="Phobius"/>
    </source>
</evidence>
<keyword evidence="1" id="KW-1133">Transmembrane helix</keyword>
<proteinExistence type="predicted"/>
<name>A0A0W1SKX5_9EURY</name>
<dbReference type="Pfam" id="PF07760">
    <property type="entry name" value="DUF1616"/>
    <property type="match status" value="1"/>
</dbReference>
<sequence>MRALGDLQVDVLAGLVLLIGASMSVLYANSIAVRAVFGLPLLVFLPGYALLLVLFPHAYSDTRVAQPALTTPAQNRMGITVLERMVLSFGVSLAVVPTLGVVVLSLVPQPNTVAVVGIFSAVVAAFLLVGEFRRQRLSEAERYDVPVKHWYTSLVESLTTGTPTTRRLNVLLAVVVVISVLGLGYALTVPNYGEEYTSLSLLTQQSDGELVASGYPDSLSSAESTALVASVTNNEQELTEYTLVVQLQRVDTSSGTATIIEHEELARVSREVAPGETWTASPTLQSEMTGSDLRLTYLLYKGDAPDETSAESAYRSTYIWVSN</sequence>
<gene>
    <name evidence="3" type="ORF">AUR66_15560</name>
</gene>
<keyword evidence="1" id="KW-0472">Membrane</keyword>
<feature type="transmembrane region" description="Helical" evidence="1">
    <location>
        <begin position="35"/>
        <end position="55"/>
    </location>
</feature>